<sequence length="743" mass="84410">MDFGHGTRNTVAMMGVEALIKELARLLKGKKCLIVLDDVSYRAEWDHIIQSFPKLDTSFCILVTTREESIAKHCSKKEENIYKLKVLKYKDAQDLFARKVFKEAKDLGKHPELIEEAKMILKKCNGLPLAIVTIGGFLANQPKVAVEWRKLNEHISAELEMNPELEAIKTILGKSYDGLPYHLKSCFLYMSIFPEDHKVSRRRLIRRWSAEGYSREIRDKSPEEVADQYFMELIERSMILPSQLSVNSRKGIDSCQVHDLMREISISKSIEENLVFRMEEGCSSNTQGIVRHLVISTNWEGDKSEFESSVDLSRIRSLTVFGKWRPFFISEKMRFLRVLDLEGTSSLFDHHLENIGRLRHLRYLSLRGCQRIFHLPDSIGNLTQLQTLDLAFTRIWKLPKTITKLRKLQYLRVAGIGQHEMDLLEDLSEDLPKVFKNKSCILTVSLLVCCVACCGPQTLKGKDGLDLDLDMKKRDICMCFCCTVFPLLMSGEVPTHMPRGIGKLKSLRTLGLVNIAVNRTILRDLKMLAHLRKLAVTGISKVNGQEFCSVVANLSCLESLLVQSLGMPGLHGCLDGLTSPPNNLQSLKLYGNLVELPGWVGGLHNLVKLTLRSSRILEHETALQVLGKLPNLVSLLLWAKSFQGEDLRLIFHPEAFPSLMVLELNDIDGLKSVEFEDRAMLQLERLDFCGSVEETNTGLFSGLPFLPSLKEFMMDNKTYKDDFMVDLQAQLARNPSGPTLKRW</sequence>
<proteinExistence type="predicted"/>
<dbReference type="InterPro" id="IPR058922">
    <property type="entry name" value="WHD_DRP"/>
</dbReference>
<dbReference type="GO" id="GO:0009626">
    <property type="term" value="P:plant-type hypersensitive response"/>
    <property type="evidence" value="ECO:0007669"/>
    <property type="project" value="UniProtKB-ARBA"/>
</dbReference>
<name>A0A8T0R5U0_PANVG</name>
<dbReference type="SUPFAM" id="SSF52058">
    <property type="entry name" value="L domain-like"/>
    <property type="match status" value="1"/>
</dbReference>
<accession>A0A8T0R5U0</accession>
<evidence type="ECO:0008006" key="8">
    <source>
        <dbReference type="Google" id="ProtNLM"/>
    </source>
</evidence>
<dbReference type="GO" id="GO:0002758">
    <property type="term" value="P:innate immune response-activating signaling pathway"/>
    <property type="evidence" value="ECO:0007669"/>
    <property type="project" value="UniProtKB-ARBA"/>
</dbReference>
<keyword evidence="7" id="KW-1185">Reference proteome</keyword>
<feature type="domain" description="Disease resistance R13L4/SHOC-2-like LRR" evidence="5">
    <location>
        <begin position="494"/>
        <end position="715"/>
    </location>
</feature>
<dbReference type="SUPFAM" id="SSF52540">
    <property type="entry name" value="P-loop containing nucleoside triphosphate hydrolases"/>
    <property type="match status" value="1"/>
</dbReference>
<dbReference type="PANTHER" id="PTHR23155:SF1114">
    <property type="entry name" value="OS02G0475500 PROTEIN"/>
    <property type="match status" value="1"/>
</dbReference>
<keyword evidence="1" id="KW-0677">Repeat</keyword>
<dbReference type="AlphaFoldDB" id="A0A8T0R5U0"/>
<comment type="caution">
    <text evidence="6">The sequence shown here is derived from an EMBL/GenBank/DDBJ whole genome shotgun (WGS) entry which is preliminary data.</text>
</comment>
<dbReference type="Pfam" id="PF23598">
    <property type="entry name" value="LRR_14"/>
    <property type="match status" value="2"/>
</dbReference>
<dbReference type="Proteomes" id="UP000823388">
    <property type="component" value="Chromosome 6N"/>
</dbReference>
<evidence type="ECO:0000313" key="7">
    <source>
        <dbReference type="Proteomes" id="UP000823388"/>
    </source>
</evidence>
<gene>
    <name evidence="6" type="ORF">PVAP13_6NG337400</name>
</gene>
<dbReference type="InterPro" id="IPR027417">
    <property type="entry name" value="P-loop_NTPase"/>
</dbReference>
<evidence type="ECO:0000259" key="4">
    <source>
        <dbReference type="Pfam" id="PF23559"/>
    </source>
</evidence>
<feature type="domain" description="Disease resistance protein winged helix" evidence="4">
    <location>
        <begin position="192"/>
        <end position="264"/>
    </location>
</feature>
<evidence type="ECO:0000259" key="5">
    <source>
        <dbReference type="Pfam" id="PF23598"/>
    </source>
</evidence>
<protein>
    <recommendedName>
        <fullName evidence="8">NB-ARC domain-containing protein</fullName>
    </recommendedName>
</protein>
<dbReference type="FunFam" id="1.10.10.10:FF:000322">
    <property type="entry name" value="Probable disease resistance protein At1g63360"/>
    <property type="match status" value="1"/>
</dbReference>
<dbReference type="Gene3D" id="1.10.10.10">
    <property type="entry name" value="Winged helix-like DNA-binding domain superfamily/Winged helix DNA-binding domain"/>
    <property type="match status" value="1"/>
</dbReference>
<dbReference type="Pfam" id="PF00931">
    <property type="entry name" value="NB-ARC"/>
    <property type="match status" value="1"/>
</dbReference>
<feature type="domain" description="NB-ARC" evidence="3">
    <location>
        <begin position="19"/>
        <end position="104"/>
    </location>
</feature>
<dbReference type="InterPro" id="IPR042197">
    <property type="entry name" value="Apaf_helical"/>
</dbReference>
<dbReference type="Gene3D" id="3.40.50.300">
    <property type="entry name" value="P-loop containing nucleotide triphosphate hydrolases"/>
    <property type="match status" value="1"/>
</dbReference>
<evidence type="ECO:0000256" key="2">
    <source>
        <dbReference type="ARBA" id="ARBA00022821"/>
    </source>
</evidence>
<keyword evidence="2" id="KW-0611">Plant defense</keyword>
<dbReference type="InterPro" id="IPR044974">
    <property type="entry name" value="Disease_R_plants"/>
</dbReference>
<dbReference type="Gene3D" id="3.80.10.10">
    <property type="entry name" value="Ribonuclease Inhibitor"/>
    <property type="match status" value="2"/>
</dbReference>
<dbReference type="InterPro" id="IPR055414">
    <property type="entry name" value="LRR_R13L4/SHOC2-like"/>
</dbReference>
<reference evidence="6" key="1">
    <citation type="submission" date="2020-05" db="EMBL/GenBank/DDBJ databases">
        <title>WGS assembly of Panicum virgatum.</title>
        <authorList>
            <person name="Lovell J.T."/>
            <person name="Jenkins J."/>
            <person name="Shu S."/>
            <person name="Juenger T.E."/>
            <person name="Schmutz J."/>
        </authorList>
    </citation>
    <scope>NUCLEOTIDE SEQUENCE</scope>
    <source>
        <strain evidence="6">AP13</strain>
    </source>
</reference>
<dbReference type="PANTHER" id="PTHR23155">
    <property type="entry name" value="DISEASE RESISTANCE PROTEIN RP"/>
    <property type="match status" value="1"/>
</dbReference>
<dbReference type="InterPro" id="IPR036388">
    <property type="entry name" value="WH-like_DNA-bd_sf"/>
</dbReference>
<dbReference type="EMBL" id="CM029048">
    <property type="protein sequence ID" value="KAG2580369.1"/>
    <property type="molecule type" value="Genomic_DNA"/>
</dbReference>
<dbReference type="GO" id="GO:0042742">
    <property type="term" value="P:defense response to bacterium"/>
    <property type="evidence" value="ECO:0007669"/>
    <property type="project" value="UniProtKB-ARBA"/>
</dbReference>
<dbReference type="GO" id="GO:0043531">
    <property type="term" value="F:ADP binding"/>
    <property type="evidence" value="ECO:0007669"/>
    <property type="project" value="InterPro"/>
</dbReference>
<dbReference type="PRINTS" id="PR00364">
    <property type="entry name" value="DISEASERSIST"/>
</dbReference>
<dbReference type="InterPro" id="IPR032675">
    <property type="entry name" value="LRR_dom_sf"/>
</dbReference>
<evidence type="ECO:0000256" key="1">
    <source>
        <dbReference type="ARBA" id="ARBA00022737"/>
    </source>
</evidence>
<dbReference type="Gene3D" id="1.10.8.430">
    <property type="entry name" value="Helical domain of apoptotic protease-activating factors"/>
    <property type="match status" value="1"/>
</dbReference>
<dbReference type="InterPro" id="IPR002182">
    <property type="entry name" value="NB-ARC"/>
</dbReference>
<organism evidence="6 7">
    <name type="scientific">Panicum virgatum</name>
    <name type="common">Blackwell switchgrass</name>
    <dbReference type="NCBI Taxonomy" id="38727"/>
    <lineage>
        <taxon>Eukaryota</taxon>
        <taxon>Viridiplantae</taxon>
        <taxon>Streptophyta</taxon>
        <taxon>Embryophyta</taxon>
        <taxon>Tracheophyta</taxon>
        <taxon>Spermatophyta</taxon>
        <taxon>Magnoliopsida</taxon>
        <taxon>Liliopsida</taxon>
        <taxon>Poales</taxon>
        <taxon>Poaceae</taxon>
        <taxon>PACMAD clade</taxon>
        <taxon>Panicoideae</taxon>
        <taxon>Panicodae</taxon>
        <taxon>Paniceae</taxon>
        <taxon>Panicinae</taxon>
        <taxon>Panicum</taxon>
        <taxon>Panicum sect. Hiantes</taxon>
    </lineage>
</organism>
<dbReference type="Pfam" id="PF23559">
    <property type="entry name" value="WHD_DRP"/>
    <property type="match status" value="1"/>
</dbReference>
<feature type="domain" description="Disease resistance R13L4/SHOC-2-like LRR" evidence="5">
    <location>
        <begin position="315"/>
        <end position="428"/>
    </location>
</feature>
<evidence type="ECO:0000259" key="3">
    <source>
        <dbReference type="Pfam" id="PF00931"/>
    </source>
</evidence>
<evidence type="ECO:0000313" key="6">
    <source>
        <dbReference type="EMBL" id="KAG2580369.1"/>
    </source>
</evidence>